<dbReference type="Gene3D" id="3.40.50.300">
    <property type="entry name" value="P-loop containing nucleotide triphosphate hydrolases"/>
    <property type="match status" value="1"/>
</dbReference>
<dbReference type="AlphaFoldDB" id="A0A1G2CV18"/>
<dbReference type="GO" id="GO:0016887">
    <property type="term" value="F:ATP hydrolysis activity"/>
    <property type="evidence" value="ECO:0007669"/>
    <property type="project" value="TreeGrafter"/>
</dbReference>
<evidence type="ECO:0008006" key="8">
    <source>
        <dbReference type="Google" id="ProtNLM"/>
    </source>
</evidence>
<dbReference type="Gene3D" id="3.30.450.90">
    <property type="match status" value="1"/>
</dbReference>
<dbReference type="Pfam" id="PF00437">
    <property type="entry name" value="T2SSE"/>
    <property type="match status" value="1"/>
</dbReference>
<accession>A0A1G2CV18</accession>
<organism evidence="6 7">
    <name type="scientific">Candidatus Lloydbacteria bacterium RIFCSPHIGHO2_01_FULL_49_22</name>
    <dbReference type="NCBI Taxonomy" id="1798658"/>
    <lineage>
        <taxon>Bacteria</taxon>
        <taxon>Candidatus Lloydiibacteriota</taxon>
    </lineage>
</organism>
<evidence type="ECO:0000259" key="5">
    <source>
        <dbReference type="Pfam" id="PF05157"/>
    </source>
</evidence>
<dbReference type="SUPFAM" id="SSF160246">
    <property type="entry name" value="EspE N-terminal domain-like"/>
    <property type="match status" value="1"/>
</dbReference>
<dbReference type="Proteomes" id="UP000177122">
    <property type="component" value="Unassembled WGS sequence"/>
</dbReference>
<dbReference type="EMBL" id="MHLI01000015">
    <property type="protein sequence ID" value="OGZ05194.1"/>
    <property type="molecule type" value="Genomic_DNA"/>
</dbReference>
<feature type="domain" description="Bacterial type II secretion system protein E" evidence="4">
    <location>
        <begin position="163"/>
        <end position="544"/>
    </location>
</feature>
<dbReference type="GO" id="GO:0005524">
    <property type="term" value="F:ATP binding"/>
    <property type="evidence" value="ECO:0007669"/>
    <property type="project" value="UniProtKB-KW"/>
</dbReference>
<dbReference type="InterPro" id="IPR037257">
    <property type="entry name" value="T2SS_E_N_sf"/>
</dbReference>
<dbReference type="InterPro" id="IPR001482">
    <property type="entry name" value="T2SS/T4SS_dom"/>
</dbReference>
<dbReference type="Gene3D" id="3.30.300.160">
    <property type="entry name" value="Type II secretion system, protein E, N-terminal domain"/>
    <property type="match status" value="1"/>
</dbReference>
<evidence type="ECO:0000313" key="6">
    <source>
        <dbReference type="EMBL" id="OGZ05194.1"/>
    </source>
</evidence>
<protein>
    <recommendedName>
        <fullName evidence="8">AAA+ ATPase domain-containing protein</fullName>
    </recommendedName>
</protein>
<dbReference type="FunFam" id="3.40.50.300:FF:000398">
    <property type="entry name" value="Type IV pilus assembly ATPase PilB"/>
    <property type="match status" value="1"/>
</dbReference>
<proteinExistence type="inferred from homology"/>
<evidence type="ECO:0000256" key="3">
    <source>
        <dbReference type="ARBA" id="ARBA00022840"/>
    </source>
</evidence>
<dbReference type="SUPFAM" id="SSF52540">
    <property type="entry name" value="P-loop containing nucleoside triphosphate hydrolases"/>
    <property type="match status" value="1"/>
</dbReference>
<keyword evidence="3" id="KW-0067">ATP-binding</keyword>
<reference evidence="6 7" key="1">
    <citation type="journal article" date="2016" name="Nat. Commun.">
        <title>Thousands of microbial genomes shed light on interconnected biogeochemical processes in an aquifer system.</title>
        <authorList>
            <person name="Anantharaman K."/>
            <person name="Brown C.T."/>
            <person name="Hug L.A."/>
            <person name="Sharon I."/>
            <person name="Castelle C.J."/>
            <person name="Probst A.J."/>
            <person name="Thomas B.C."/>
            <person name="Singh A."/>
            <person name="Wilkins M.J."/>
            <person name="Karaoz U."/>
            <person name="Brodie E.L."/>
            <person name="Williams K.H."/>
            <person name="Hubbard S.S."/>
            <person name="Banfield J.F."/>
        </authorList>
    </citation>
    <scope>NUCLEOTIDE SEQUENCE [LARGE SCALE GENOMIC DNA]</scope>
</reference>
<dbReference type="InterPro" id="IPR027417">
    <property type="entry name" value="P-loop_NTPase"/>
</dbReference>
<evidence type="ECO:0000256" key="2">
    <source>
        <dbReference type="ARBA" id="ARBA00022741"/>
    </source>
</evidence>
<sequence length="548" mass="60459">MNFNDEAIKKVLLAGNYIEEKDIAIAEEYAKEHRGSFVDYLLGQGLLSRAIIGQAFAESFGVSYSDLEAHSPRKEQVFLIPEELAKKYRTVVYSQKGSDVVIATDDPTQEELLANLQPLFPDKKLTITLAIPDEIDAIFANYHLGLGAIFAKIIDSKGRAAPEIINQIFEEALLLKVSDIHCEPEEHRVVIRFRIDGVLHDVGEMPKEYYENIVNRLKVQSKLRIDEHFSAQDGVIRYASPSHTEMVDLRVSIVPTLDGEKVAIRILSSSVRDLGLSDIGLSLALQEQIIKSAKKPFGMILVTGPTGSGKTTTLYSIIKIINTRGTNITTIEDPVEYKIHGINQIQVNTQTNLTFGNGLRAIMRQDPNTIFVGEIRDLETADIAVNAALTGHLMLSTFHANNAATAIPRFIDMGVEPFLVGSTLELIVGQRLVRKICDSCKVSFRINKVAELESFGSEVARHFKDGATLYKGNGCEVCSHTGYKGRIGVFEFLSTSPELQNLIAKSPSTKDVMALIKSQGFVSMFEDGIEKVKAGMTTIEEVLRVVGS</sequence>
<gene>
    <name evidence="6" type="ORF">A2845_02640</name>
</gene>
<evidence type="ECO:0000313" key="7">
    <source>
        <dbReference type="Proteomes" id="UP000177122"/>
    </source>
</evidence>
<dbReference type="InterPro" id="IPR007831">
    <property type="entry name" value="T2SS_GspE_N"/>
</dbReference>
<feature type="domain" description="Type II secretion system protein GspE N-terminal" evidence="5">
    <location>
        <begin position="60"/>
        <end position="142"/>
    </location>
</feature>
<dbReference type="CDD" id="cd01129">
    <property type="entry name" value="PulE-GspE-like"/>
    <property type="match status" value="1"/>
</dbReference>
<dbReference type="PANTHER" id="PTHR30258">
    <property type="entry name" value="TYPE II SECRETION SYSTEM PROTEIN GSPE-RELATED"/>
    <property type="match status" value="1"/>
</dbReference>
<comment type="caution">
    <text evidence="6">The sequence shown here is derived from an EMBL/GenBank/DDBJ whole genome shotgun (WGS) entry which is preliminary data.</text>
</comment>
<dbReference type="Pfam" id="PF05157">
    <property type="entry name" value="MshEN"/>
    <property type="match status" value="1"/>
</dbReference>
<comment type="similarity">
    <text evidence="1">Belongs to the GSP E family.</text>
</comment>
<evidence type="ECO:0000256" key="1">
    <source>
        <dbReference type="ARBA" id="ARBA00006611"/>
    </source>
</evidence>
<dbReference type="PANTHER" id="PTHR30258:SF1">
    <property type="entry name" value="PROTEIN TRANSPORT PROTEIN HOFB HOMOLOG"/>
    <property type="match status" value="1"/>
</dbReference>
<dbReference type="GO" id="GO:0005886">
    <property type="term" value="C:plasma membrane"/>
    <property type="evidence" value="ECO:0007669"/>
    <property type="project" value="TreeGrafter"/>
</dbReference>
<keyword evidence="2" id="KW-0547">Nucleotide-binding</keyword>
<evidence type="ECO:0000259" key="4">
    <source>
        <dbReference type="Pfam" id="PF00437"/>
    </source>
</evidence>
<name>A0A1G2CV18_9BACT</name>